<feature type="region of interest" description="Disordered" evidence="1">
    <location>
        <begin position="73"/>
        <end position="119"/>
    </location>
</feature>
<dbReference type="PANTHER" id="PTHR31751:SF42">
    <property type="entry name" value="PROTEIN CBG10204"/>
    <property type="match status" value="1"/>
</dbReference>
<reference evidence="2" key="1">
    <citation type="submission" date="2020-04" db="EMBL/GenBank/DDBJ databases">
        <authorList>
            <person name="Alioto T."/>
            <person name="Alioto T."/>
            <person name="Gomez Garrido J."/>
        </authorList>
    </citation>
    <scope>NUCLEOTIDE SEQUENCE</scope>
    <source>
        <strain evidence="2">A484AB</strain>
    </source>
</reference>
<organism evidence="2 3">
    <name type="scientific">Paramuricea clavata</name>
    <name type="common">Red gorgonian</name>
    <name type="synonym">Violescent sea-whip</name>
    <dbReference type="NCBI Taxonomy" id="317549"/>
    <lineage>
        <taxon>Eukaryota</taxon>
        <taxon>Metazoa</taxon>
        <taxon>Cnidaria</taxon>
        <taxon>Anthozoa</taxon>
        <taxon>Octocorallia</taxon>
        <taxon>Malacalcyonacea</taxon>
        <taxon>Plexauridae</taxon>
        <taxon>Paramuricea</taxon>
    </lineage>
</organism>
<feature type="compositionally biased region" description="Basic residues" evidence="1">
    <location>
        <begin position="25"/>
        <end position="34"/>
    </location>
</feature>
<name>A0A6S7H0V4_PARCT</name>
<feature type="region of interest" description="Disordered" evidence="1">
    <location>
        <begin position="22"/>
        <end position="42"/>
    </location>
</feature>
<evidence type="ECO:0000256" key="1">
    <source>
        <dbReference type="SAM" id="MobiDB-lite"/>
    </source>
</evidence>
<accession>A0A6S7H0V4</accession>
<dbReference type="EMBL" id="CACRXK020002811">
    <property type="protein sequence ID" value="CAB3996156.1"/>
    <property type="molecule type" value="Genomic_DNA"/>
</dbReference>
<keyword evidence="3" id="KW-1185">Reference proteome</keyword>
<dbReference type="Proteomes" id="UP001152795">
    <property type="component" value="Unassembled WGS sequence"/>
</dbReference>
<evidence type="ECO:0000313" key="2">
    <source>
        <dbReference type="EMBL" id="CAB3996156.1"/>
    </source>
</evidence>
<dbReference type="OrthoDB" id="6147468at2759"/>
<sequence>MSPDPQTQSMFKLCQRNILGEVKVHKQKKVPKPRSQKEHKPASPVTCCQITCQSPRWSQPVHKLIHAVNMVMDKDENTNRDESGKASEESFDEESCTEDYSMTSGEESEMEGCPEKDKEQDETIILTSEKSVKDQLKFIVCEESIATTFRVCLKCGSRFSVLVTSIIGSYCKILISCSSSAQHNISWSTGPLMNRLPAFNLLMAASILSTGMESNKIMRFMESLNILCFKRRELSNIQSAYVIPAVISAWKMEQHKL</sequence>
<proteinExistence type="predicted"/>
<protein>
    <submittedName>
        <fullName evidence="2">Uncharacterized protein</fullName>
    </submittedName>
</protein>
<evidence type="ECO:0000313" key="3">
    <source>
        <dbReference type="Proteomes" id="UP001152795"/>
    </source>
</evidence>
<dbReference type="AlphaFoldDB" id="A0A6S7H0V4"/>
<dbReference type="PANTHER" id="PTHR31751">
    <property type="entry name" value="SI:CH211-108C17.2-RELATED-RELATED"/>
    <property type="match status" value="1"/>
</dbReference>
<gene>
    <name evidence="2" type="ORF">PACLA_8A026242</name>
</gene>
<feature type="compositionally biased region" description="Basic and acidic residues" evidence="1">
    <location>
        <begin position="73"/>
        <end position="88"/>
    </location>
</feature>
<comment type="caution">
    <text evidence="2">The sequence shown here is derived from an EMBL/GenBank/DDBJ whole genome shotgun (WGS) entry which is preliminary data.</text>
</comment>